<dbReference type="Gene3D" id="2.60.40.1880">
    <property type="entry name" value="Invasion associated locus B (IalB) protein"/>
    <property type="match status" value="1"/>
</dbReference>
<evidence type="ECO:0000313" key="2">
    <source>
        <dbReference type="EMBL" id="NKE44368.1"/>
    </source>
</evidence>
<dbReference type="InterPro" id="IPR010642">
    <property type="entry name" value="Invasion_prot_B"/>
</dbReference>
<name>A0ABX1EV21_9PROT</name>
<gene>
    <name evidence="2" type="ORF">HB662_06235</name>
</gene>
<evidence type="ECO:0000256" key="1">
    <source>
        <dbReference type="SAM" id="MobiDB-lite"/>
    </source>
</evidence>
<comment type="caution">
    <text evidence="2">The sequence shown here is derived from an EMBL/GenBank/DDBJ whole genome shotgun (WGS) entry which is preliminary data.</text>
</comment>
<feature type="compositionally biased region" description="Pro residues" evidence="1">
    <location>
        <begin position="11"/>
        <end position="22"/>
    </location>
</feature>
<dbReference type="EMBL" id="JAAVTX010000002">
    <property type="protein sequence ID" value="NKE44368.1"/>
    <property type="molecule type" value="Genomic_DNA"/>
</dbReference>
<dbReference type="Proteomes" id="UP000765160">
    <property type="component" value="Unassembled WGS sequence"/>
</dbReference>
<organism evidence="2 3">
    <name type="scientific">Falsiroseomonas frigidaquae</name>
    <dbReference type="NCBI Taxonomy" id="487318"/>
    <lineage>
        <taxon>Bacteria</taxon>
        <taxon>Pseudomonadati</taxon>
        <taxon>Pseudomonadota</taxon>
        <taxon>Alphaproteobacteria</taxon>
        <taxon>Acetobacterales</taxon>
        <taxon>Roseomonadaceae</taxon>
        <taxon>Falsiroseomonas</taxon>
    </lineage>
</organism>
<dbReference type="Pfam" id="PF06776">
    <property type="entry name" value="IalB"/>
    <property type="match status" value="1"/>
</dbReference>
<sequence length="177" mass="18698">MAHPALAQRNAPPPLPPPPAPPVQSGEAPAEAPVPSWRMACAAATPEAPRTCRVSTTVVLRPQNTPLAQILLTRQRESRSLALIFQLPHGTWLQGGIAWQMDAAPPQRLPFQSSDTAGIYAATVVTDEVLVTLRAATTLRLSFVAAAQRQTVAVPIPMEGFGEAVAEMFTAEAAPAP</sequence>
<feature type="region of interest" description="Disordered" evidence="1">
    <location>
        <begin position="1"/>
        <end position="32"/>
    </location>
</feature>
<evidence type="ECO:0000313" key="3">
    <source>
        <dbReference type="Proteomes" id="UP000765160"/>
    </source>
</evidence>
<feature type="compositionally biased region" description="Low complexity" evidence="1">
    <location>
        <begin position="1"/>
        <end position="10"/>
    </location>
</feature>
<proteinExistence type="predicted"/>
<evidence type="ECO:0008006" key="4">
    <source>
        <dbReference type="Google" id="ProtNLM"/>
    </source>
</evidence>
<reference evidence="2 3" key="1">
    <citation type="submission" date="2020-03" db="EMBL/GenBank/DDBJ databases">
        <title>Roseomonas selenitidurans sp. nov. isolated from soil.</title>
        <authorList>
            <person name="Liu H."/>
        </authorList>
    </citation>
    <scope>NUCLEOTIDE SEQUENCE [LARGE SCALE GENOMIC DNA]</scope>
    <source>
        <strain evidence="2 3">JCM 15073</strain>
    </source>
</reference>
<dbReference type="InterPro" id="IPR038696">
    <property type="entry name" value="IalB_sf"/>
</dbReference>
<protein>
    <recommendedName>
        <fullName evidence="4">Invasion associated locus B family protein</fullName>
    </recommendedName>
</protein>
<dbReference type="RefSeq" id="WP_168048306.1">
    <property type="nucleotide sequence ID" value="NZ_JAATJR010000002.1"/>
</dbReference>
<keyword evidence="3" id="KW-1185">Reference proteome</keyword>
<accession>A0ABX1EV21</accession>